<dbReference type="Proteomes" id="UP000001307">
    <property type="component" value="Unassembled WGS sequence"/>
</dbReference>
<keyword evidence="6" id="KW-0735">Signal-anchor</keyword>
<evidence type="ECO:0000256" key="10">
    <source>
        <dbReference type="SAM" id="SignalP"/>
    </source>
</evidence>
<keyword evidence="10" id="KW-0732">Signal</keyword>
<keyword evidence="3" id="KW-0328">Glycosyltransferase</keyword>
<keyword evidence="4" id="KW-0808">Transferase</keyword>
<dbReference type="GO" id="GO:0006493">
    <property type="term" value="P:protein O-linked glycosylation"/>
    <property type="evidence" value="ECO:0007669"/>
    <property type="project" value="TreeGrafter"/>
</dbReference>
<sequence>MRRNITIFILLITVTCVLVLLFGNGPSEINYGPVFAGDSSNVHMKDPGLFLQKNVKQEYKLAVIHLYGDDAESQESIIQSQRQNYRHLKLLFPDVHIEALFVVKDPENIEYEDYLEFDFWVNPWPAGLVAKLFAFDKILLLSDKTDVLQNVEALKPMIKSQKQFQYISPQNHHCSVECSFDPELDQHIEYYSSSKGKDCIVSSKNQRMLLAPSLIQFIHRKHTATNNYLEPGHCFFQYHLALAKLFDENSVYLKNSFEGPPIVQNMKLQGLFQMDNYIKSDELPVIYRENTNPQYISYLLKPTLKCNPEITVFVKTREHAKSIQPNMNLFFLLGEGENKEEIQNEASKHGDLIVGQFEDTYDNLPIKTLLGYQFYNDFCPTSNFPVAFVDDDTLVRFDRMYDLFDGSDDEMICLRGRPISLRKPPYSGKYFIWRDQWPSIYDIPSYCNGQCQACTGHTAKEIYKTASTTSRHDFRVEDLFYTGIIRKKAGLARPKSLDEAHWKERNTKETMCLHFPGIQYEGLTKKFIAYKEHRLQDIFQDRSA</sequence>
<dbReference type="InParanoid" id="E4WPV7"/>
<evidence type="ECO:0000256" key="4">
    <source>
        <dbReference type="ARBA" id="ARBA00022679"/>
    </source>
</evidence>
<evidence type="ECO:0008006" key="13">
    <source>
        <dbReference type="Google" id="ProtNLM"/>
    </source>
</evidence>
<evidence type="ECO:0000256" key="8">
    <source>
        <dbReference type="ARBA" id="ARBA00023034"/>
    </source>
</evidence>
<protein>
    <recommendedName>
        <fullName evidence="13">Hexosyltransferase</fullName>
    </recommendedName>
</protein>
<dbReference type="Pfam" id="PF01762">
    <property type="entry name" value="Galactosyl_T"/>
    <property type="match status" value="1"/>
</dbReference>
<evidence type="ECO:0000256" key="7">
    <source>
        <dbReference type="ARBA" id="ARBA00022989"/>
    </source>
</evidence>
<feature type="signal peptide" evidence="10">
    <location>
        <begin position="1"/>
        <end position="19"/>
    </location>
</feature>
<evidence type="ECO:0000313" key="11">
    <source>
        <dbReference type="EMBL" id="CBY20778.1"/>
    </source>
</evidence>
<keyword evidence="5" id="KW-0812">Transmembrane</keyword>
<reference evidence="11" key="1">
    <citation type="journal article" date="2010" name="Science">
        <title>Plasticity of animal genome architecture unmasked by rapid evolution of a pelagic tunicate.</title>
        <authorList>
            <person name="Denoeud F."/>
            <person name="Henriet S."/>
            <person name="Mungpakdee S."/>
            <person name="Aury J.M."/>
            <person name="Da Silva C."/>
            <person name="Brinkmann H."/>
            <person name="Mikhaleva J."/>
            <person name="Olsen L.C."/>
            <person name="Jubin C."/>
            <person name="Canestro C."/>
            <person name="Bouquet J.M."/>
            <person name="Danks G."/>
            <person name="Poulain J."/>
            <person name="Campsteijn C."/>
            <person name="Adamski M."/>
            <person name="Cross I."/>
            <person name="Yadetie F."/>
            <person name="Muffato M."/>
            <person name="Louis A."/>
            <person name="Butcher S."/>
            <person name="Tsagkogeorga G."/>
            <person name="Konrad A."/>
            <person name="Singh S."/>
            <person name="Jensen M.F."/>
            <person name="Cong E.H."/>
            <person name="Eikeseth-Otteraa H."/>
            <person name="Noel B."/>
            <person name="Anthouard V."/>
            <person name="Porcel B.M."/>
            <person name="Kachouri-Lafond R."/>
            <person name="Nishino A."/>
            <person name="Ugolini M."/>
            <person name="Chourrout P."/>
            <person name="Nishida H."/>
            <person name="Aasland R."/>
            <person name="Huzurbazar S."/>
            <person name="Westhof E."/>
            <person name="Delsuc F."/>
            <person name="Lehrach H."/>
            <person name="Reinhardt R."/>
            <person name="Weissenbach J."/>
            <person name="Roy S.W."/>
            <person name="Artiguenave F."/>
            <person name="Postlethwait J.H."/>
            <person name="Manak J.R."/>
            <person name="Thompson E.M."/>
            <person name="Jaillon O."/>
            <person name="Du Pasquier L."/>
            <person name="Boudinot P."/>
            <person name="Liberles D.A."/>
            <person name="Volff J.N."/>
            <person name="Philippe H."/>
            <person name="Lenhard B."/>
            <person name="Roest Crollius H."/>
            <person name="Wincker P."/>
            <person name="Chourrout D."/>
        </authorList>
    </citation>
    <scope>NUCLEOTIDE SEQUENCE [LARGE SCALE GENOMIC DNA]</scope>
</reference>
<keyword evidence="12" id="KW-1185">Reference proteome</keyword>
<dbReference type="OrthoDB" id="5512589at2759"/>
<accession>E4WPV7</accession>
<comment type="similarity">
    <text evidence="2">Belongs to the glycosyltransferase 31 family.</text>
</comment>
<evidence type="ECO:0000313" key="12">
    <source>
        <dbReference type="Proteomes" id="UP000001307"/>
    </source>
</evidence>
<dbReference type="AlphaFoldDB" id="E4WPV7"/>
<dbReference type="InterPro" id="IPR002659">
    <property type="entry name" value="Glyco_trans_31"/>
</dbReference>
<dbReference type="GO" id="GO:0016758">
    <property type="term" value="F:hexosyltransferase activity"/>
    <property type="evidence" value="ECO:0007669"/>
    <property type="project" value="InterPro"/>
</dbReference>
<evidence type="ECO:0000256" key="5">
    <source>
        <dbReference type="ARBA" id="ARBA00022692"/>
    </source>
</evidence>
<proteinExistence type="inferred from homology"/>
<dbReference type="PANTHER" id="PTHR11214">
    <property type="entry name" value="BETA-1,3-N-ACETYLGLUCOSAMINYLTRANSFERASE"/>
    <property type="match status" value="1"/>
</dbReference>
<dbReference type="PANTHER" id="PTHR11214:SF314">
    <property type="entry name" value="HEXOSYLTRANSFERASE"/>
    <property type="match status" value="1"/>
</dbReference>
<dbReference type="EMBL" id="FN653015">
    <property type="protein sequence ID" value="CBY20778.1"/>
    <property type="molecule type" value="Genomic_DNA"/>
</dbReference>
<evidence type="ECO:0000256" key="6">
    <source>
        <dbReference type="ARBA" id="ARBA00022968"/>
    </source>
</evidence>
<comment type="subcellular location">
    <subcellularLocation>
        <location evidence="1">Golgi apparatus membrane</location>
        <topology evidence="1">Single-pass type II membrane protein</topology>
    </subcellularLocation>
</comment>
<keyword evidence="9" id="KW-0472">Membrane</keyword>
<evidence type="ECO:0000256" key="9">
    <source>
        <dbReference type="ARBA" id="ARBA00023136"/>
    </source>
</evidence>
<name>E4WPV7_OIKDI</name>
<evidence type="ECO:0000256" key="2">
    <source>
        <dbReference type="ARBA" id="ARBA00008661"/>
    </source>
</evidence>
<gene>
    <name evidence="11" type="ORF">GSOID_T00000784001</name>
</gene>
<feature type="chain" id="PRO_5003192244" description="Hexosyltransferase" evidence="10">
    <location>
        <begin position="20"/>
        <end position="544"/>
    </location>
</feature>
<keyword evidence="7" id="KW-1133">Transmembrane helix</keyword>
<organism evidence="11">
    <name type="scientific">Oikopleura dioica</name>
    <name type="common">Tunicate</name>
    <dbReference type="NCBI Taxonomy" id="34765"/>
    <lineage>
        <taxon>Eukaryota</taxon>
        <taxon>Metazoa</taxon>
        <taxon>Chordata</taxon>
        <taxon>Tunicata</taxon>
        <taxon>Appendicularia</taxon>
        <taxon>Copelata</taxon>
        <taxon>Oikopleuridae</taxon>
        <taxon>Oikopleura</taxon>
    </lineage>
</organism>
<keyword evidence="8" id="KW-0333">Golgi apparatus</keyword>
<evidence type="ECO:0000256" key="3">
    <source>
        <dbReference type="ARBA" id="ARBA00022676"/>
    </source>
</evidence>
<dbReference type="GO" id="GO:0000139">
    <property type="term" value="C:Golgi membrane"/>
    <property type="evidence" value="ECO:0007669"/>
    <property type="project" value="UniProtKB-SubCell"/>
</dbReference>
<evidence type="ECO:0000256" key="1">
    <source>
        <dbReference type="ARBA" id="ARBA00004323"/>
    </source>
</evidence>